<dbReference type="PROSITE" id="PS50111">
    <property type="entry name" value="CHEMOTAXIS_TRANSDUC_2"/>
    <property type="match status" value="1"/>
</dbReference>
<dbReference type="Gene3D" id="1.10.287.950">
    <property type="entry name" value="Methyl-accepting chemotaxis protein"/>
    <property type="match status" value="1"/>
</dbReference>
<keyword evidence="4 6" id="KW-0807">Transducer</keyword>
<dbReference type="Gene3D" id="6.10.340.10">
    <property type="match status" value="1"/>
</dbReference>
<keyword evidence="2" id="KW-1003">Cell membrane</keyword>
<name>A0A431VWS2_9BACI</name>
<gene>
    <name evidence="10" type="ORF">EKG37_19015</name>
</gene>
<reference evidence="10 11" key="1">
    <citation type="submission" date="2018-12" db="EMBL/GenBank/DDBJ databases">
        <title>Bacillus yapensis draft genome sequence.</title>
        <authorList>
            <person name="Yu L."/>
            <person name="Xu X."/>
            <person name="Tang X."/>
        </authorList>
    </citation>
    <scope>NUCLEOTIDE SEQUENCE [LARGE SCALE GENOMIC DNA]</scope>
    <source>
        <strain evidence="10 11">XXST-01</strain>
    </source>
</reference>
<dbReference type="InterPro" id="IPR004090">
    <property type="entry name" value="Chemotax_Me-accpt_rcpt"/>
</dbReference>
<dbReference type="InterPro" id="IPR004089">
    <property type="entry name" value="MCPsignal_dom"/>
</dbReference>
<dbReference type="OrthoDB" id="2168386at2"/>
<keyword evidence="7" id="KW-0812">Transmembrane</keyword>
<evidence type="ECO:0000256" key="5">
    <source>
        <dbReference type="ARBA" id="ARBA00029447"/>
    </source>
</evidence>
<dbReference type="SMART" id="SM00283">
    <property type="entry name" value="MA"/>
    <property type="match status" value="1"/>
</dbReference>
<dbReference type="SMART" id="SM00304">
    <property type="entry name" value="HAMP"/>
    <property type="match status" value="1"/>
</dbReference>
<keyword evidence="7" id="KW-1133">Transmembrane helix</keyword>
<dbReference type="CDD" id="cd11386">
    <property type="entry name" value="MCP_signal"/>
    <property type="match status" value="1"/>
</dbReference>
<comment type="similarity">
    <text evidence="5">Belongs to the methyl-accepting chemotaxis (MCP) protein family.</text>
</comment>
<feature type="transmembrane region" description="Helical" evidence="7">
    <location>
        <begin position="228"/>
        <end position="252"/>
    </location>
</feature>
<dbReference type="EMBL" id="RXNT01000018">
    <property type="protein sequence ID" value="RTR27610.1"/>
    <property type="molecule type" value="Genomic_DNA"/>
</dbReference>
<evidence type="ECO:0000313" key="11">
    <source>
        <dbReference type="Proteomes" id="UP000271374"/>
    </source>
</evidence>
<feature type="transmembrane region" description="Helical" evidence="7">
    <location>
        <begin position="57"/>
        <end position="78"/>
    </location>
</feature>
<evidence type="ECO:0000256" key="6">
    <source>
        <dbReference type="PROSITE-ProRule" id="PRU00284"/>
    </source>
</evidence>
<evidence type="ECO:0000256" key="1">
    <source>
        <dbReference type="ARBA" id="ARBA00004236"/>
    </source>
</evidence>
<dbReference type="PANTHER" id="PTHR32089">
    <property type="entry name" value="METHYL-ACCEPTING CHEMOTAXIS PROTEIN MCPB"/>
    <property type="match status" value="1"/>
</dbReference>
<evidence type="ECO:0000259" key="8">
    <source>
        <dbReference type="PROSITE" id="PS50111"/>
    </source>
</evidence>
<evidence type="ECO:0000256" key="3">
    <source>
        <dbReference type="ARBA" id="ARBA00023136"/>
    </source>
</evidence>
<dbReference type="SUPFAM" id="SSF58104">
    <property type="entry name" value="Methyl-accepting chemotaxis protein (MCP) signaling domain"/>
    <property type="match status" value="1"/>
</dbReference>
<proteinExistence type="inferred from homology"/>
<dbReference type="Pfam" id="PF00015">
    <property type="entry name" value="MCPsignal"/>
    <property type="match status" value="1"/>
</dbReference>
<comment type="subcellular location">
    <subcellularLocation>
        <location evidence="1">Cell membrane</location>
    </subcellularLocation>
</comment>
<evidence type="ECO:0000259" key="9">
    <source>
        <dbReference type="PROSITE" id="PS50885"/>
    </source>
</evidence>
<feature type="domain" description="Methyl-accepting transducer" evidence="8">
    <location>
        <begin position="321"/>
        <end position="557"/>
    </location>
</feature>
<dbReference type="GO" id="GO:0004888">
    <property type="term" value="F:transmembrane signaling receptor activity"/>
    <property type="evidence" value="ECO:0007669"/>
    <property type="project" value="InterPro"/>
</dbReference>
<dbReference type="PRINTS" id="PR00260">
    <property type="entry name" value="CHEMTRNSDUCR"/>
</dbReference>
<comment type="caution">
    <text evidence="10">The sequence shown here is derived from an EMBL/GenBank/DDBJ whole genome shotgun (WGS) entry which is preliminary data.</text>
</comment>
<evidence type="ECO:0000256" key="4">
    <source>
        <dbReference type="ARBA" id="ARBA00023224"/>
    </source>
</evidence>
<dbReference type="Proteomes" id="UP000271374">
    <property type="component" value="Unassembled WGS sequence"/>
</dbReference>
<dbReference type="PROSITE" id="PS50885">
    <property type="entry name" value="HAMP"/>
    <property type="match status" value="1"/>
</dbReference>
<keyword evidence="11" id="KW-1185">Reference proteome</keyword>
<organism evidence="10 11">
    <name type="scientific">Bacillus yapensis</name>
    <dbReference type="NCBI Taxonomy" id="2492960"/>
    <lineage>
        <taxon>Bacteria</taxon>
        <taxon>Bacillati</taxon>
        <taxon>Bacillota</taxon>
        <taxon>Bacilli</taxon>
        <taxon>Bacillales</taxon>
        <taxon>Bacillaceae</taxon>
        <taxon>Bacillus</taxon>
    </lineage>
</organism>
<evidence type="ECO:0000313" key="10">
    <source>
        <dbReference type="EMBL" id="RTR27610.1"/>
    </source>
</evidence>
<keyword evidence="3 7" id="KW-0472">Membrane</keyword>
<dbReference type="AlphaFoldDB" id="A0A431VWS2"/>
<dbReference type="InterPro" id="IPR003660">
    <property type="entry name" value="HAMP_dom"/>
</dbReference>
<sequence>MKKRLRLNLKDVNKKNPRAKNFPLKSFKFKGFKLKGFKFKGFSKKGLNMQSLRTKILMGYGVVLLLLIILGVSVIFNIQSLNNQIEKTIQKDVEQLTYESELSFSLAERISATRAYLLFGDAAQKERFDEYTKSSQEIEEKLVKLDNSSELEQMIFASKNWGKLIQERVFGSYDKGDKELALKIVNDQVGPIGEQLMESFNKRVDEKEKMVAQSGSELVKRGIAVNSIVIILTIAAIAIGVVVAFILANYIVKPVHRVVAKMDKIAEGDFTGEELTTRSKDEIGQLSNSVNAMTSSLKGLVESVQHVAEQVAASSEELSANAEQTTAATEHVVNLINEVAKGAEVSAEVATHSAQAMDEVSVGVQRIAESSSEVAGMAQQSTEIAKNGNEKIERAVGQMNKISESVESTSTVIKQLGERSKEIGAIVTAITEISSQTNLLALNAAIEAARAGEHGKGFAVVADEVRKLAEQSQNSAGKISEIIRNIQADTEHSIQAMVNVVAEVQAGTLDVNEAGEAFKQILAAELRVAEQIHEVSAISEQMSANSEEVSASVQEVQTISTESSEGANTIATASHEQLASMEEISASAKSLSEVSEALQKEISKFKI</sequence>
<dbReference type="CDD" id="cd06225">
    <property type="entry name" value="HAMP"/>
    <property type="match status" value="1"/>
</dbReference>
<feature type="domain" description="HAMP" evidence="9">
    <location>
        <begin position="249"/>
        <end position="302"/>
    </location>
</feature>
<dbReference type="Pfam" id="PF00672">
    <property type="entry name" value="HAMP"/>
    <property type="match status" value="1"/>
</dbReference>
<dbReference type="GO" id="GO:0006935">
    <property type="term" value="P:chemotaxis"/>
    <property type="evidence" value="ECO:0007669"/>
    <property type="project" value="InterPro"/>
</dbReference>
<protein>
    <submittedName>
        <fullName evidence="10">Methyl-accepting chemotaxis protein</fullName>
    </submittedName>
</protein>
<dbReference type="GO" id="GO:0005886">
    <property type="term" value="C:plasma membrane"/>
    <property type="evidence" value="ECO:0007669"/>
    <property type="project" value="UniProtKB-SubCell"/>
</dbReference>
<evidence type="ECO:0000256" key="7">
    <source>
        <dbReference type="SAM" id="Phobius"/>
    </source>
</evidence>
<dbReference type="GO" id="GO:0007165">
    <property type="term" value="P:signal transduction"/>
    <property type="evidence" value="ECO:0007669"/>
    <property type="project" value="UniProtKB-KW"/>
</dbReference>
<evidence type="ECO:0000256" key="2">
    <source>
        <dbReference type="ARBA" id="ARBA00022475"/>
    </source>
</evidence>
<accession>A0A431VWS2</accession>
<dbReference type="PANTHER" id="PTHR32089:SF112">
    <property type="entry name" value="LYSOZYME-LIKE PROTEIN-RELATED"/>
    <property type="match status" value="1"/>
</dbReference>